<accession>A0ABW7SU50</accession>
<evidence type="ECO:0000313" key="3">
    <source>
        <dbReference type="Proteomes" id="UP001611075"/>
    </source>
</evidence>
<dbReference type="RefSeq" id="WP_396682779.1">
    <property type="nucleotide sequence ID" value="NZ_JBIRPU010000018.1"/>
</dbReference>
<gene>
    <name evidence="2" type="ORF">ACH4OY_22915</name>
</gene>
<evidence type="ECO:0000256" key="1">
    <source>
        <dbReference type="SAM" id="MobiDB-lite"/>
    </source>
</evidence>
<name>A0ABW7SU50_9ACTN</name>
<protein>
    <submittedName>
        <fullName evidence="2">Uncharacterized protein</fullName>
    </submittedName>
</protein>
<dbReference type="EMBL" id="JBIRPU010000018">
    <property type="protein sequence ID" value="MFI0795503.1"/>
    <property type="molecule type" value="Genomic_DNA"/>
</dbReference>
<sequence length="195" mass="21543">MFDFGISGYRPAWLQGRTAVEAAHGDRLAALVGRPLTRAWLAWDLDDDSWFADCPVLLDFAGEQVEVNHQKFDELSVTWNSVSPVDGPAWPGSRLAWRAEPLPDLAALRGQELRAVTLLQWRGAKRDLANGAVALGLAFPRGDLVVHNALDENGLVFGPPDPRYLRHPLPAAGGPGGRLPARDLPPRRPRRLRRR</sequence>
<feature type="region of interest" description="Disordered" evidence="1">
    <location>
        <begin position="168"/>
        <end position="195"/>
    </location>
</feature>
<evidence type="ECO:0000313" key="2">
    <source>
        <dbReference type="EMBL" id="MFI0795503.1"/>
    </source>
</evidence>
<organism evidence="2 3">
    <name type="scientific">Micromonospora rubida</name>
    <dbReference type="NCBI Taxonomy" id="2697657"/>
    <lineage>
        <taxon>Bacteria</taxon>
        <taxon>Bacillati</taxon>
        <taxon>Actinomycetota</taxon>
        <taxon>Actinomycetes</taxon>
        <taxon>Micromonosporales</taxon>
        <taxon>Micromonosporaceae</taxon>
        <taxon>Micromonospora</taxon>
    </lineage>
</organism>
<keyword evidence="3" id="KW-1185">Reference proteome</keyword>
<dbReference type="Proteomes" id="UP001611075">
    <property type="component" value="Unassembled WGS sequence"/>
</dbReference>
<proteinExistence type="predicted"/>
<reference evidence="2 3" key="1">
    <citation type="submission" date="2024-10" db="EMBL/GenBank/DDBJ databases">
        <title>The Natural Products Discovery Center: Release of the First 8490 Sequenced Strains for Exploring Actinobacteria Biosynthetic Diversity.</title>
        <authorList>
            <person name="Kalkreuter E."/>
            <person name="Kautsar S.A."/>
            <person name="Yang D."/>
            <person name="Bader C.D."/>
            <person name="Teijaro C.N."/>
            <person name="Fluegel L."/>
            <person name="Davis C.M."/>
            <person name="Simpson J.R."/>
            <person name="Lauterbach L."/>
            <person name="Steele A.D."/>
            <person name="Gui C."/>
            <person name="Meng S."/>
            <person name="Li G."/>
            <person name="Viehrig K."/>
            <person name="Ye F."/>
            <person name="Su P."/>
            <person name="Kiefer A.F."/>
            <person name="Nichols A."/>
            <person name="Cepeda A.J."/>
            <person name="Yan W."/>
            <person name="Fan B."/>
            <person name="Jiang Y."/>
            <person name="Adhikari A."/>
            <person name="Zheng C.-J."/>
            <person name="Schuster L."/>
            <person name="Cowan T.M."/>
            <person name="Smanski M.J."/>
            <person name="Chevrette M.G."/>
            <person name="De Carvalho L.P.S."/>
            <person name="Shen B."/>
        </authorList>
    </citation>
    <scope>NUCLEOTIDE SEQUENCE [LARGE SCALE GENOMIC DNA]</scope>
    <source>
        <strain evidence="2 3">NPDC021253</strain>
    </source>
</reference>
<comment type="caution">
    <text evidence="2">The sequence shown here is derived from an EMBL/GenBank/DDBJ whole genome shotgun (WGS) entry which is preliminary data.</text>
</comment>